<dbReference type="InterPro" id="IPR015943">
    <property type="entry name" value="WD40/YVTN_repeat-like_dom_sf"/>
</dbReference>
<dbReference type="InterPro" id="IPR031359">
    <property type="entry name" value="NACHT_N"/>
</dbReference>
<dbReference type="PANTHER" id="PTHR10039:SF17">
    <property type="entry name" value="FUNGAL STAND N-TERMINAL GOODBYE DOMAIN-CONTAINING PROTEIN-RELATED"/>
    <property type="match status" value="1"/>
</dbReference>
<feature type="domain" description="Nephrocystin 3-like N-terminal" evidence="6">
    <location>
        <begin position="356"/>
        <end position="535"/>
    </location>
</feature>
<dbReference type="PROSITE" id="PS50082">
    <property type="entry name" value="WD_REPEATS_2"/>
    <property type="match status" value="2"/>
</dbReference>
<dbReference type="Gene3D" id="3.40.50.300">
    <property type="entry name" value="P-loop containing nucleotide triphosphate hydrolases"/>
    <property type="match status" value="1"/>
</dbReference>
<feature type="repeat" description="WD" evidence="3">
    <location>
        <begin position="1103"/>
        <end position="1137"/>
    </location>
</feature>
<feature type="compositionally biased region" description="Polar residues" evidence="4">
    <location>
        <begin position="18"/>
        <end position="47"/>
    </location>
</feature>
<evidence type="ECO:0000259" key="6">
    <source>
        <dbReference type="Pfam" id="PF24883"/>
    </source>
</evidence>
<dbReference type="Pfam" id="PF24883">
    <property type="entry name" value="NPHP3_N"/>
    <property type="match status" value="1"/>
</dbReference>
<evidence type="ECO:0000256" key="1">
    <source>
        <dbReference type="ARBA" id="ARBA00022574"/>
    </source>
</evidence>
<evidence type="ECO:0000259" key="5">
    <source>
        <dbReference type="Pfam" id="PF17100"/>
    </source>
</evidence>
<dbReference type="SUPFAM" id="SSF50998">
    <property type="entry name" value="Quinoprotein alcohol dehydrogenase-like"/>
    <property type="match status" value="1"/>
</dbReference>
<dbReference type="InterPro" id="IPR027417">
    <property type="entry name" value="P-loop_NTPase"/>
</dbReference>
<dbReference type="InterPro" id="IPR011047">
    <property type="entry name" value="Quinoprotein_ADH-like_sf"/>
</dbReference>
<evidence type="ECO:0000313" key="8">
    <source>
        <dbReference type="Proteomes" id="UP000184304"/>
    </source>
</evidence>
<proteinExistence type="predicted"/>
<dbReference type="EMBL" id="KV878208">
    <property type="protein sequence ID" value="OJI79550.1"/>
    <property type="molecule type" value="Genomic_DNA"/>
</dbReference>
<dbReference type="Gene3D" id="2.130.10.10">
    <property type="entry name" value="YVTN repeat-like/Quinoprotein amine dehydrogenase"/>
    <property type="match status" value="3"/>
</dbReference>
<feature type="domain" description="NWD NACHT-NTPase N-terminal" evidence="5">
    <location>
        <begin position="58"/>
        <end position="284"/>
    </location>
</feature>
<dbReference type="STRING" id="767770.A0A1L9MR74"/>
<reference evidence="8" key="1">
    <citation type="journal article" date="2017" name="Genome Biol.">
        <title>Comparative genomics reveals high biological diversity and specific adaptations in the industrially and medically important fungal genus Aspergillus.</title>
        <authorList>
            <person name="de Vries R.P."/>
            <person name="Riley R."/>
            <person name="Wiebenga A."/>
            <person name="Aguilar-Osorio G."/>
            <person name="Amillis S."/>
            <person name="Uchima C.A."/>
            <person name="Anderluh G."/>
            <person name="Asadollahi M."/>
            <person name="Askin M."/>
            <person name="Barry K."/>
            <person name="Battaglia E."/>
            <person name="Bayram O."/>
            <person name="Benocci T."/>
            <person name="Braus-Stromeyer S.A."/>
            <person name="Caldana C."/>
            <person name="Canovas D."/>
            <person name="Cerqueira G.C."/>
            <person name="Chen F."/>
            <person name="Chen W."/>
            <person name="Choi C."/>
            <person name="Clum A."/>
            <person name="Dos Santos R.A."/>
            <person name="Damasio A.R."/>
            <person name="Diallinas G."/>
            <person name="Emri T."/>
            <person name="Fekete E."/>
            <person name="Flipphi M."/>
            <person name="Freyberg S."/>
            <person name="Gallo A."/>
            <person name="Gournas C."/>
            <person name="Habgood R."/>
            <person name="Hainaut M."/>
            <person name="Harispe M.L."/>
            <person name="Henrissat B."/>
            <person name="Hilden K.S."/>
            <person name="Hope R."/>
            <person name="Hossain A."/>
            <person name="Karabika E."/>
            <person name="Karaffa L."/>
            <person name="Karanyi Z."/>
            <person name="Krasevec N."/>
            <person name="Kuo A."/>
            <person name="Kusch H."/>
            <person name="LaButti K."/>
            <person name="Lagendijk E.L."/>
            <person name="Lapidus A."/>
            <person name="Levasseur A."/>
            <person name="Lindquist E."/>
            <person name="Lipzen A."/>
            <person name="Logrieco A.F."/>
            <person name="MacCabe A."/>
            <person name="Maekelae M.R."/>
            <person name="Malavazi I."/>
            <person name="Melin P."/>
            <person name="Meyer V."/>
            <person name="Mielnichuk N."/>
            <person name="Miskei M."/>
            <person name="Molnar A.P."/>
            <person name="Mule G."/>
            <person name="Ngan C.Y."/>
            <person name="Orejas M."/>
            <person name="Orosz E."/>
            <person name="Ouedraogo J.P."/>
            <person name="Overkamp K.M."/>
            <person name="Park H.-S."/>
            <person name="Perrone G."/>
            <person name="Piumi F."/>
            <person name="Punt P.J."/>
            <person name="Ram A.F."/>
            <person name="Ramon A."/>
            <person name="Rauscher S."/>
            <person name="Record E."/>
            <person name="Riano-Pachon D.M."/>
            <person name="Robert V."/>
            <person name="Roehrig J."/>
            <person name="Ruller R."/>
            <person name="Salamov A."/>
            <person name="Salih N.S."/>
            <person name="Samson R.A."/>
            <person name="Sandor E."/>
            <person name="Sanguinetti M."/>
            <person name="Schuetze T."/>
            <person name="Sepcic K."/>
            <person name="Shelest E."/>
            <person name="Sherlock G."/>
            <person name="Sophianopoulou V."/>
            <person name="Squina F.M."/>
            <person name="Sun H."/>
            <person name="Susca A."/>
            <person name="Todd R.B."/>
            <person name="Tsang A."/>
            <person name="Unkles S.E."/>
            <person name="van de Wiele N."/>
            <person name="van Rossen-Uffink D."/>
            <person name="Oliveira J.V."/>
            <person name="Vesth T.C."/>
            <person name="Visser J."/>
            <person name="Yu J.-H."/>
            <person name="Zhou M."/>
            <person name="Andersen M.R."/>
            <person name="Archer D.B."/>
            <person name="Baker S.E."/>
            <person name="Benoit I."/>
            <person name="Brakhage A.A."/>
            <person name="Braus G.H."/>
            <person name="Fischer R."/>
            <person name="Frisvad J.C."/>
            <person name="Goldman G.H."/>
            <person name="Houbraken J."/>
            <person name="Oakley B."/>
            <person name="Pocsi I."/>
            <person name="Scazzocchio C."/>
            <person name="Seiboth B."/>
            <person name="vanKuyk P.A."/>
            <person name="Wortman J."/>
            <person name="Dyer P.S."/>
            <person name="Grigoriev I.V."/>
        </authorList>
    </citation>
    <scope>NUCLEOTIDE SEQUENCE [LARGE SCALE GENOMIC DNA]</scope>
    <source>
        <strain evidence="8">CBS 134.48</strain>
    </source>
</reference>
<dbReference type="PROSITE" id="PS00678">
    <property type="entry name" value="WD_REPEATS_1"/>
    <property type="match status" value="1"/>
</dbReference>
<accession>A0A1L9MR74</accession>
<sequence>MPFRKRLKDLKATLRPPKNSSLNVSQDTSTASLVSHNNPVANGSSSIIPDPVPLRLEGLWKKAYLDLQAKSPELLAQYERIILSSTELDTLNNEKRENTDIDPRLEYCVKRSLEAIEKSRLKICIRGREIEVRKQVRRVVGGILSVKDVISAAVSAEPHASIAWAGILFLLDPLAKSFHQDEEAMSGFQAVSDLMVRYAFLEKSQARIYSNFASKVAESPQHLAELVRSKTVELYVLILEYHMCLATHFSHSGYKRFLKDWVDVDKWRNMLESITRLDGKIRQDLTIFAGDDIQTIFKELENSQKVVIDSLSMLKESFKEAKQKELLNDLPVVSKAKFGSFDDGNKSECLEGTRTEILREIQSWAESPDDSQVFWLRGMAGTGKSTISRTFAAACQQRKSLIPHGPSLPGHLYLGASFFFDRSEPGRNTVEKLFPSISYELAASFPDSRDKICQAISETNSSALRTCATKPLLTLEKELFLPVTLVLLLDALDEAVSEDPKETGKPAHDIGGVLRLLATAGKLRNIRLKIFLTSRPEIYSHFLHALSEGVSVRDYELQKIPMTSEAANLPKDDITLYLEHQIEKIASQDPIKYNEPHVKPTCWLGQDAKIDIVRTLADRSDGLFIYAATACRFLDGVDDLEDLQARMRELSADDSGESPQEILDRTYSQILSYSVIHSSRKTKTEKADFFGLFQRIIGAVVVLAEPLSIATLEDLLGLSGKAPKTRKLFRSLSSVVSCGDSFEAPIRLLHLSFRDFLLGQPKRRCLYDEFCIEPREAHRAVLKSCLRIMSSTLKQDICSLDDPSFLAKNIDPSLLDQKVPVCVRYASQYWSHHLQQAGLELLDDGCVHEFLRQYFLYWLEVMSLLQIIPKAISNVIELESHLSALPRDGRARLQDIIIDMKRFILASKNEIENAPLQVYRSALIFAPEQSICRRTFLNLLPRTFSRLPRVKKNWDLLLQELDNIKCSDCLAISSDGKILAVLCIWSGSRRIRIWDIITGTLLDDISCGGYADHISFLPGDKCILQYGGLEPVGIWDMDSGTLLKEILLIEDDVSVEIFVKEGNCESALSSTGCLAVVYPDMTTIGLVYPAQGVLQKIRVSWNVDTISWSPDGATLAISLVEGSIKFWDASESTFKASLSRPSINERILHVEFFSDGSFLTEKLSENCVSYQFWDWRTGSLLLNIVDDSIEWEDRRISKLSLKGGVCFSPEEKILTTWYDHTGLQKWNCETGERLMKVAKLERSKGEVIQAKFSPNGNLFVVAAEEKDGSAVIELFDLTTGAFLTDLKGNRYEAKFLFTPDSRMLVSTDVDGVIRIWDMSADLKLEKPAAESMPTERLILSQNQQFVLSVSGNYINVWGIKCGTLLRAINREDTKGICEMLGQVMIRGYEGPILTMVPVEGEYAYLYTRLFTADLVEGWFERGQSKAINSNGRLRAVTTRSAIAVSDVITGDVSYTIPCSYNLEAPHLLFSPNCELLAIGKTEYETSMTTLEVWDIVNGGLQLQENAGINDEFEETKLLWSADGTKVALQFRIIGINQNAKLFLCDLEKGDSVGLLYRGAGAALSRDGRLLATKDWNGRVLALWEVIGDKLNLVGKRTDLNLKEDDRCCRKLSIEGNEVIITDESANTLGNQWISCGSERVLLPFQYKTRDVVLTKDNVLVIGHESGEITFWGFVVEEVEW</sequence>
<evidence type="ECO:0000256" key="4">
    <source>
        <dbReference type="SAM" id="MobiDB-lite"/>
    </source>
</evidence>
<dbReference type="InterPro" id="IPR019775">
    <property type="entry name" value="WD40_repeat_CS"/>
</dbReference>
<evidence type="ECO:0000256" key="2">
    <source>
        <dbReference type="ARBA" id="ARBA00022737"/>
    </source>
</evidence>
<dbReference type="Pfam" id="PF00400">
    <property type="entry name" value="WD40"/>
    <property type="match status" value="1"/>
</dbReference>
<name>A0A1L9MR74_ASPTC</name>
<dbReference type="OrthoDB" id="674604at2759"/>
<evidence type="ECO:0000313" key="7">
    <source>
        <dbReference type="EMBL" id="OJI79550.1"/>
    </source>
</evidence>
<keyword evidence="1 3" id="KW-0853">WD repeat</keyword>
<dbReference type="VEuPathDB" id="FungiDB:ASPTUDRAFT_59617"/>
<organism evidence="7 8">
    <name type="scientific">Aspergillus tubingensis (strain CBS 134.48)</name>
    <dbReference type="NCBI Taxonomy" id="767770"/>
    <lineage>
        <taxon>Eukaryota</taxon>
        <taxon>Fungi</taxon>
        <taxon>Dikarya</taxon>
        <taxon>Ascomycota</taxon>
        <taxon>Pezizomycotina</taxon>
        <taxon>Eurotiomycetes</taxon>
        <taxon>Eurotiomycetidae</taxon>
        <taxon>Eurotiales</taxon>
        <taxon>Aspergillaceae</taxon>
        <taxon>Aspergillus</taxon>
        <taxon>Aspergillus subgen. Circumdati</taxon>
    </lineage>
</organism>
<dbReference type="Proteomes" id="UP000184304">
    <property type="component" value="Unassembled WGS sequence"/>
</dbReference>
<dbReference type="InterPro" id="IPR001680">
    <property type="entry name" value="WD40_rpt"/>
</dbReference>
<protein>
    <submittedName>
        <fullName evidence="7">Uncharacterized protein</fullName>
    </submittedName>
</protein>
<dbReference type="PANTHER" id="PTHR10039">
    <property type="entry name" value="AMELOGENIN"/>
    <property type="match status" value="1"/>
</dbReference>
<gene>
    <name evidence="7" type="ORF">ASPTUDRAFT_59617</name>
</gene>
<keyword evidence="2" id="KW-0677">Repeat</keyword>
<evidence type="ECO:0000256" key="3">
    <source>
        <dbReference type="PROSITE-ProRule" id="PRU00221"/>
    </source>
</evidence>
<keyword evidence="8" id="KW-1185">Reference proteome</keyword>
<dbReference type="SMART" id="SM00320">
    <property type="entry name" value="WD40"/>
    <property type="match status" value="5"/>
</dbReference>
<dbReference type="SUPFAM" id="SSF69322">
    <property type="entry name" value="Tricorn protease domain 2"/>
    <property type="match status" value="1"/>
</dbReference>
<dbReference type="Pfam" id="PF17100">
    <property type="entry name" value="NACHT_N"/>
    <property type="match status" value="1"/>
</dbReference>
<dbReference type="OMA" id="NTDIDPR"/>
<feature type="repeat" description="WD" evidence="3">
    <location>
        <begin position="1297"/>
        <end position="1326"/>
    </location>
</feature>
<dbReference type="InterPro" id="IPR056884">
    <property type="entry name" value="NPHP3-like_N"/>
</dbReference>
<feature type="region of interest" description="Disordered" evidence="4">
    <location>
        <begin position="15"/>
        <end position="47"/>
    </location>
</feature>